<name>A0ABT0B6B2_9SPHN</name>
<comment type="subcellular location">
    <subcellularLocation>
        <location evidence="1">Cell membrane</location>
        <topology evidence="1">Multi-pass membrane protein</topology>
    </subcellularLocation>
</comment>
<dbReference type="EMBL" id="JALHLE010000038">
    <property type="protein sequence ID" value="MCJ2180621.1"/>
    <property type="molecule type" value="Genomic_DNA"/>
</dbReference>
<dbReference type="Pfam" id="PF09594">
    <property type="entry name" value="GT87"/>
    <property type="match status" value="1"/>
</dbReference>
<dbReference type="InterPro" id="IPR018584">
    <property type="entry name" value="GT87"/>
</dbReference>
<comment type="caution">
    <text evidence="9">The sequence shown here is derived from an EMBL/GenBank/DDBJ whole genome shotgun (WGS) entry which is preliminary data.</text>
</comment>
<organism evidence="9 10">
    <name type="scientific">Novosphingobium album</name>
    <name type="common">ex Hu et al. 2023</name>
    <dbReference type="NCBI Taxonomy" id="2930093"/>
    <lineage>
        <taxon>Bacteria</taxon>
        <taxon>Pseudomonadati</taxon>
        <taxon>Pseudomonadota</taxon>
        <taxon>Alphaproteobacteria</taxon>
        <taxon>Sphingomonadales</taxon>
        <taxon>Sphingomonadaceae</taxon>
        <taxon>Novosphingobium</taxon>
    </lineage>
</organism>
<proteinExistence type="inferred from homology"/>
<evidence type="ECO:0000313" key="9">
    <source>
        <dbReference type="EMBL" id="MCJ2180621.1"/>
    </source>
</evidence>
<accession>A0ABT0B6B2</accession>
<feature type="transmembrane region" description="Helical" evidence="8">
    <location>
        <begin position="164"/>
        <end position="188"/>
    </location>
</feature>
<dbReference type="RefSeq" id="WP_243996047.1">
    <property type="nucleotide sequence ID" value="NZ_JALHLE010000038.1"/>
</dbReference>
<keyword evidence="10" id="KW-1185">Reference proteome</keyword>
<evidence type="ECO:0000256" key="7">
    <source>
        <dbReference type="ARBA" id="ARBA00024033"/>
    </source>
</evidence>
<evidence type="ECO:0000313" key="10">
    <source>
        <dbReference type="Proteomes" id="UP001162880"/>
    </source>
</evidence>
<keyword evidence="2" id="KW-1003">Cell membrane</keyword>
<dbReference type="Proteomes" id="UP001162880">
    <property type="component" value="Unassembled WGS sequence"/>
</dbReference>
<gene>
    <name evidence="9" type="ORF">MTR64_18775</name>
</gene>
<feature type="transmembrane region" description="Helical" evidence="8">
    <location>
        <begin position="246"/>
        <end position="272"/>
    </location>
</feature>
<evidence type="ECO:0000256" key="6">
    <source>
        <dbReference type="ARBA" id="ARBA00023136"/>
    </source>
</evidence>
<feature type="transmembrane region" description="Helical" evidence="8">
    <location>
        <begin position="92"/>
        <end position="115"/>
    </location>
</feature>
<feature type="transmembrane region" description="Helical" evidence="8">
    <location>
        <begin position="331"/>
        <end position="351"/>
    </location>
</feature>
<reference evidence="9" key="1">
    <citation type="submission" date="2022-03" db="EMBL/GenBank/DDBJ databases">
        <title>Identification of a novel bacterium isolated from mangrove sediments.</title>
        <authorList>
            <person name="Pan X."/>
        </authorList>
    </citation>
    <scope>NUCLEOTIDE SEQUENCE</scope>
    <source>
        <strain evidence="9">B2580</strain>
    </source>
</reference>
<feature type="transmembrane region" description="Helical" evidence="8">
    <location>
        <begin position="308"/>
        <end position="324"/>
    </location>
</feature>
<keyword evidence="4 8" id="KW-0812">Transmembrane</keyword>
<feature type="transmembrane region" description="Helical" evidence="8">
    <location>
        <begin position="195"/>
        <end position="214"/>
    </location>
</feature>
<sequence>MSRPLLFALIAAGLVLALMSALLFQAPELLDRHKVLTDFDAFHIAGRLAADGRANAAYHIRDMLTAQREASGTQSFMPWTYPPPFTLMMQGLASLPIGLAFVFFTLSSFAFYLWVLRRIAGETFPAAIVAVMPAVILNLRTGQNGFLIAGLIGSFLLVSRDKRMAAGLPLGLLIIKPHLAAGVGLVTLLQRRWPVLCLAAAVALSLLGLSTWAYGMGIWSDFGSAVREASGFLAQGYYPLYRMSSIYAAAYTLGFGAAGAMALQVIGALAALGLLGWACLRGLAYRHLAALTCAASLFVSPYGYDYDLTILGVGLAFVIPDLLERCSGWEVLSLLLMSWFVCGFGLGWSAVVPEETRAESAGVTLIAPMLVFLCWRTARLLCRSNDHATGSHTNWPAAGAVVPE</sequence>
<keyword evidence="6 8" id="KW-0472">Membrane</keyword>
<evidence type="ECO:0000256" key="8">
    <source>
        <dbReference type="SAM" id="Phobius"/>
    </source>
</evidence>
<evidence type="ECO:0000256" key="2">
    <source>
        <dbReference type="ARBA" id="ARBA00022475"/>
    </source>
</evidence>
<evidence type="ECO:0000256" key="3">
    <source>
        <dbReference type="ARBA" id="ARBA00022679"/>
    </source>
</evidence>
<comment type="similarity">
    <text evidence="7">Belongs to the glycosyltransferase 87 family.</text>
</comment>
<keyword evidence="5 8" id="KW-1133">Transmembrane helix</keyword>
<evidence type="ECO:0000256" key="5">
    <source>
        <dbReference type="ARBA" id="ARBA00022989"/>
    </source>
</evidence>
<feature type="transmembrane region" description="Helical" evidence="8">
    <location>
        <begin position="127"/>
        <end position="158"/>
    </location>
</feature>
<evidence type="ECO:0000256" key="1">
    <source>
        <dbReference type="ARBA" id="ARBA00004651"/>
    </source>
</evidence>
<keyword evidence="3" id="KW-0808">Transferase</keyword>
<evidence type="ECO:0000256" key="4">
    <source>
        <dbReference type="ARBA" id="ARBA00022692"/>
    </source>
</evidence>
<protein>
    <submittedName>
        <fullName evidence="9">DUF2029 domain-containing protein</fullName>
    </submittedName>
</protein>